<keyword evidence="3" id="KW-1185">Reference proteome</keyword>
<evidence type="ECO:0008006" key="4">
    <source>
        <dbReference type="Google" id="ProtNLM"/>
    </source>
</evidence>
<name>A0ABD5ZKZ8_9EURY</name>
<protein>
    <recommendedName>
        <fullName evidence="4">Major facilitator superfamily (MFS) profile domain-containing protein</fullName>
    </recommendedName>
</protein>
<dbReference type="Proteomes" id="UP001596398">
    <property type="component" value="Unassembled WGS sequence"/>
</dbReference>
<reference evidence="2 3" key="1">
    <citation type="journal article" date="2019" name="Int. J. Syst. Evol. Microbiol.">
        <title>The Global Catalogue of Microorganisms (GCM) 10K type strain sequencing project: providing services to taxonomists for standard genome sequencing and annotation.</title>
        <authorList>
            <consortium name="The Broad Institute Genomics Platform"/>
            <consortium name="The Broad Institute Genome Sequencing Center for Infectious Disease"/>
            <person name="Wu L."/>
            <person name="Ma J."/>
        </authorList>
    </citation>
    <scope>NUCLEOTIDE SEQUENCE [LARGE SCALE GENOMIC DNA]</scope>
    <source>
        <strain evidence="2 3">DT85</strain>
    </source>
</reference>
<evidence type="ECO:0000256" key="1">
    <source>
        <dbReference type="SAM" id="Phobius"/>
    </source>
</evidence>
<accession>A0ABD5ZKZ8</accession>
<evidence type="ECO:0000313" key="2">
    <source>
        <dbReference type="EMBL" id="MFC7234123.1"/>
    </source>
</evidence>
<keyword evidence="1" id="KW-1133">Transmembrane helix</keyword>
<keyword evidence="1" id="KW-0812">Transmembrane</keyword>
<feature type="transmembrane region" description="Helical" evidence="1">
    <location>
        <begin position="17"/>
        <end position="36"/>
    </location>
</feature>
<feature type="transmembrane region" description="Helical" evidence="1">
    <location>
        <begin position="42"/>
        <end position="63"/>
    </location>
</feature>
<proteinExistence type="predicted"/>
<dbReference type="AlphaFoldDB" id="A0ABD5ZKZ8"/>
<organism evidence="2 3">
    <name type="scientific">Halosegnis marinus</name>
    <dbReference type="NCBI Taxonomy" id="3034023"/>
    <lineage>
        <taxon>Archaea</taxon>
        <taxon>Methanobacteriati</taxon>
        <taxon>Methanobacteriota</taxon>
        <taxon>Stenosarchaea group</taxon>
        <taxon>Halobacteria</taxon>
        <taxon>Halobacteriales</taxon>
        <taxon>Natronomonadaceae</taxon>
        <taxon>Halosegnis</taxon>
    </lineage>
</organism>
<dbReference type="GeneID" id="79265787"/>
<gene>
    <name evidence="2" type="ORF">ACFQJ4_02210</name>
</gene>
<comment type="caution">
    <text evidence="2">The sequence shown here is derived from an EMBL/GenBank/DDBJ whole genome shotgun (WGS) entry which is preliminary data.</text>
</comment>
<keyword evidence="1" id="KW-0472">Membrane</keyword>
<evidence type="ECO:0000313" key="3">
    <source>
        <dbReference type="Proteomes" id="UP001596398"/>
    </source>
</evidence>
<dbReference type="EMBL" id="JBHTAP010000001">
    <property type="protein sequence ID" value="MFC7234123.1"/>
    <property type="molecule type" value="Genomic_DNA"/>
</dbReference>
<dbReference type="RefSeq" id="WP_276235122.1">
    <property type="nucleotide sequence ID" value="NZ_CP119802.1"/>
</dbReference>
<sequence>MASALAGLMGLPERTKVVVGAVGILAGSGLIAAMTFAGIESAVAQILLGVVGVVAAVVGTLLLGTSEDRDQIV</sequence>